<dbReference type="PANTHER" id="PTHR48446:SF1">
    <property type="entry name" value="DNA-DIRECTED RNA POLYMERASE SUBUNIT BETA' N-TERMINAL SECTION"/>
    <property type="match status" value="1"/>
</dbReference>
<dbReference type="Pfam" id="PF04997">
    <property type="entry name" value="RNA_pol_Rpb1_1"/>
    <property type="match status" value="1"/>
</dbReference>
<keyword evidence="6 14" id="KW-0548">Nucleotidyltransferase</keyword>
<dbReference type="InterPro" id="IPR007083">
    <property type="entry name" value="RNA_pol_Rpb1_4"/>
</dbReference>
<keyword evidence="4 14" id="KW-0240">DNA-directed RNA polymerase</keyword>
<evidence type="ECO:0000256" key="13">
    <source>
        <dbReference type="ARBA" id="ARBA00058108"/>
    </source>
</evidence>
<dbReference type="Pfam" id="PF04998">
    <property type="entry name" value="RNA_pol_Rpb1_5"/>
    <property type="match status" value="1"/>
</dbReference>
<sequence>MSYAGILRRTRQSTGLWFILWFHSLVPFLGPFFGSIYIFRFFHIVRFIHTSHLRVLHVKLKDRFSSDPPRVIGGIEFGALSPQEILKLSEVEVATRDLYDLQKGRAPMEYGALDPRMGVSSNMSKCKTCAEPLATCPGHFGHVKLALPCFHIGYFKATISILQNVCKDCARILLSDEDRRKFLTELRRPGIDNLRRMQILKKVNEQCKKQRRCVHCNSINGVVKKAGPLKIIHDKFRHVGKKIPEEKTEFDNSFNTAKESIPDVERLQKKAMDDLNPLKVFNLFREILPMDCELLGMDPGKGRPETYIWRYMPAPPVCIRPSVMQDSASNEDDLTVKLTEIVWTSAIIEAGLKQGMAVASLMEQWELLQLAVAVYINSDTPQGPGQSASKPIRALTQRLKGKQGRFRGNLSGKRVDFSGRTVISPDPNLRIDQVAVPDRVAKILTYPERVTSHNIEKLRNLVITGPSQHPGANYLFKKGESLRRNLRFGDRAKIAERLEIGDVVERHLEDGDVVLFNRQPSLHRLSILAHFAQIRPWRTFRLNECVCTPYNADFDGDEMNLHVPQTEEARTEAMCLMGVKHNLVTPRSGEPIIAATQDFITGSFLISKKDYMIDRRTFCQLLAMMSDGDMQFDIPPPAIQKPVQLWTGKQVFSLLIRPNKSSKVIINLDAKNKTFQPPPQGYPRDMSPNDGFLVIRNSQVMCGAMDKATLGDGKKDSVFYSILRDYGPDEAAGAMNRMAKLCARWLGGRGFSIGISDVTPGAELSSTKEILAYAKCDELIEALAQGKLEPQPGCTPAQTLEAKIGGLLSKVREEVGEVCIKELEKSNAPLIMATCGSKGSTLNVSQMVAVVGQQIISGKRVPNGFQDRSLPHFRKFSVTPPSKGFVRNSFYSGLDPPEFLFHAISGREGLVDTAVKTAETGYMSRRLMKSLEDLSARYDSTVRTSSNGVVQFRYGGDGLDPFDMEGDARPVDFNRTWTHCEYISSKLGIEPEAETINVSSVPDTPLKPFEIMAVVEEQIFALEQKLQRMDNSGNMLSVATKAARDRASAEKYVDEVDPRRDFLQSIRGFIYTKAEELATVRESRGLMGLLEKPDGDEYDGQDFDLFAPKAVIRAVNQVCRISHRMVDTFLQACLRKYQKAQVEPGTAVGAIGAQSIGEPGTQMTLKTFHFAGVASMNVTLGVPRIKEIINASKAISTPIITTVLNNETELQAARIVKGRIEKTLLGDIAHYIQDEYSYAKASVRVRIDFNTIDHLLLEIDMDQIREAIIKAPKLKLKPGQVSIEEEKYIRVDIESDAVKKNGSTTIIDTDGEIFEEGVESDTAMFLRTQHLKRVLPNVVVKGFTDISRAVINIREKDNTHELLVEGYGLRHVMTTSGVIGTQTSTNHVLEVKEVLGIEAARASIIHEIDYTMSKHGMSVDPRHITLLGDVMTYKGDVLGITRFGLAKMRDSVLQLASFEKTTDHLFDAAFYMKTDDVEGVSECIILGQGMSIGTGAFKVLQPLALDKVKIGPKPLLFEEFFGFRGLAILMRRVVENQAAEWIGGCGLDVCRGVRDPVVYEARCRYRCGARNQSVGIWMLQVAWESVVFVFSSELSVTTNAVVFVSPVSGAGSTMKELCHWYLV</sequence>
<comment type="similarity">
    <text evidence="2 14">Belongs to the RNA polymerase beta' chain family.</text>
</comment>
<dbReference type="NCBIfam" id="NF006336">
    <property type="entry name" value="PRK08566.1"/>
    <property type="match status" value="1"/>
</dbReference>
<keyword evidence="15" id="KW-0472">Membrane</keyword>
<reference evidence="17 18" key="1">
    <citation type="submission" date="2018-07" db="EMBL/GenBank/DDBJ databases">
        <title>Draft Genome Assemblies for Five Robust Yarrowia lipolytica Strains Exhibiting High Lipid Production and Pentose Sugar Utilization and Sugar Alcohol Secretion from Undetoxified Lignocellulosic Biomass Hydrolysates.</title>
        <authorList>
            <consortium name="DOE Joint Genome Institute"/>
            <person name="Walker C."/>
            <person name="Ryu S."/>
            <person name="Na H."/>
            <person name="Zane M."/>
            <person name="LaButti K."/>
            <person name="Lipzen A."/>
            <person name="Haridas S."/>
            <person name="Barry K."/>
            <person name="Grigoriev I.V."/>
            <person name="Quarterman J."/>
            <person name="Slininger P."/>
            <person name="Dien B."/>
            <person name="Trinh C.T."/>
        </authorList>
    </citation>
    <scope>NUCLEOTIDE SEQUENCE [LARGE SCALE GENOMIC DNA]</scope>
    <source>
        <strain evidence="17 18">YB392</strain>
    </source>
</reference>
<dbReference type="CDD" id="cd02736">
    <property type="entry name" value="RNAP_III_Rpc1_C"/>
    <property type="match status" value="1"/>
</dbReference>
<dbReference type="Pfam" id="PF05000">
    <property type="entry name" value="RNA_pol_Rpb1_4"/>
    <property type="match status" value="1"/>
</dbReference>
<dbReference type="VEuPathDB" id="FungiDB:YALI0_C22550g"/>
<dbReference type="FunFam" id="2.40.40.20:FF:000019">
    <property type="entry name" value="DNA-directed RNA polymerase II subunit RPB1"/>
    <property type="match status" value="1"/>
</dbReference>
<dbReference type="InterPro" id="IPR015700">
    <property type="entry name" value="RPC1"/>
</dbReference>
<dbReference type="VEuPathDB" id="FungiDB:YALI1_C30964g"/>
<dbReference type="FunFam" id="4.10.860.120:FF:000004">
    <property type="entry name" value="DNA-directed RNA polymerase subunit"/>
    <property type="match status" value="1"/>
</dbReference>
<gene>
    <name evidence="17" type="ORF">B0I71DRAFT_148148</name>
</gene>
<keyword evidence="5 14" id="KW-0808">Transferase</keyword>
<dbReference type="Pfam" id="PF04983">
    <property type="entry name" value="RNA_pol_Rpb1_3"/>
    <property type="match status" value="1"/>
</dbReference>
<dbReference type="Gene3D" id="4.10.860.120">
    <property type="entry name" value="RNA polymerase II, clamp domain"/>
    <property type="match status" value="1"/>
</dbReference>
<dbReference type="EMBL" id="KZ859034">
    <property type="protein sequence ID" value="RDW24442.1"/>
    <property type="molecule type" value="Genomic_DNA"/>
</dbReference>
<evidence type="ECO:0000256" key="7">
    <source>
        <dbReference type="ARBA" id="ARBA00022723"/>
    </source>
</evidence>
<feature type="domain" description="RNA polymerase N-terminal" evidence="16">
    <location>
        <begin position="305"/>
        <end position="607"/>
    </location>
</feature>
<dbReference type="GO" id="GO:0003677">
    <property type="term" value="F:DNA binding"/>
    <property type="evidence" value="ECO:0007669"/>
    <property type="project" value="InterPro"/>
</dbReference>
<comment type="subcellular location">
    <subcellularLocation>
        <location evidence="1">Nucleus</location>
    </subcellularLocation>
</comment>
<dbReference type="InterPro" id="IPR000722">
    <property type="entry name" value="RNA_pol_asu"/>
</dbReference>
<dbReference type="InterPro" id="IPR044893">
    <property type="entry name" value="RNA_pol_Rpb1_clamp_domain"/>
</dbReference>
<evidence type="ECO:0000256" key="6">
    <source>
        <dbReference type="ARBA" id="ARBA00022695"/>
    </source>
</evidence>
<dbReference type="PANTHER" id="PTHR48446">
    <property type="entry name" value="DNA-DIRECTED RNA POLYMERASE SUBUNIT BETA' N-TERMINAL SECTION"/>
    <property type="match status" value="1"/>
</dbReference>
<evidence type="ECO:0000259" key="16">
    <source>
        <dbReference type="SMART" id="SM00663"/>
    </source>
</evidence>
<evidence type="ECO:0000256" key="4">
    <source>
        <dbReference type="ARBA" id="ARBA00022478"/>
    </source>
</evidence>
<dbReference type="GO" id="GO:0005634">
    <property type="term" value="C:nucleus"/>
    <property type="evidence" value="ECO:0007669"/>
    <property type="project" value="UniProtKB-SubCell"/>
</dbReference>
<evidence type="ECO:0000256" key="2">
    <source>
        <dbReference type="ARBA" id="ARBA00006460"/>
    </source>
</evidence>
<dbReference type="Gene3D" id="1.10.274.100">
    <property type="entry name" value="RNA polymerase Rpb1, domain 3"/>
    <property type="match status" value="1"/>
</dbReference>
<dbReference type="Gene3D" id="2.40.40.20">
    <property type="match status" value="1"/>
</dbReference>
<dbReference type="InterPro" id="IPR006592">
    <property type="entry name" value="RNA_pol_N"/>
</dbReference>
<evidence type="ECO:0000256" key="12">
    <source>
        <dbReference type="ARBA" id="ARBA00048552"/>
    </source>
</evidence>
<dbReference type="Pfam" id="PF00623">
    <property type="entry name" value="RNA_pol_Rpb1_2"/>
    <property type="match status" value="1"/>
</dbReference>
<evidence type="ECO:0000256" key="3">
    <source>
        <dbReference type="ARBA" id="ARBA00011206"/>
    </source>
</evidence>
<keyword evidence="7" id="KW-0479">Metal-binding</keyword>
<comment type="catalytic activity">
    <reaction evidence="12 14">
        <text>RNA(n) + a ribonucleoside 5'-triphosphate = RNA(n+1) + diphosphate</text>
        <dbReference type="Rhea" id="RHEA:21248"/>
        <dbReference type="Rhea" id="RHEA-COMP:14527"/>
        <dbReference type="Rhea" id="RHEA-COMP:17342"/>
        <dbReference type="ChEBI" id="CHEBI:33019"/>
        <dbReference type="ChEBI" id="CHEBI:61557"/>
        <dbReference type="ChEBI" id="CHEBI:140395"/>
        <dbReference type="EC" id="2.7.7.6"/>
    </reaction>
</comment>
<evidence type="ECO:0000256" key="8">
    <source>
        <dbReference type="ARBA" id="ARBA00022833"/>
    </source>
</evidence>
<keyword evidence="8" id="KW-0862">Zinc</keyword>
<evidence type="ECO:0000256" key="9">
    <source>
        <dbReference type="ARBA" id="ARBA00022842"/>
    </source>
</evidence>
<evidence type="ECO:0000256" key="10">
    <source>
        <dbReference type="ARBA" id="ARBA00023163"/>
    </source>
</evidence>
<evidence type="ECO:0000256" key="11">
    <source>
        <dbReference type="ARBA" id="ARBA00023242"/>
    </source>
</evidence>
<dbReference type="Gene3D" id="3.30.1490.180">
    <property type="entry name" value="RNA polymerase ii"/>
    <property type="match status" value="1"/>
</dbReference>
<dbReference type="FunFam" id="1.10.274.100:FF:000005">
    <property type="entry name" value="DNA-directed RNA polymerase subunit"/>
    <property type="match status" value="1"/>
</dbReference>
<keyword evidence="15" id="KW-1133">Transmembrane helix</keyword>
<comment type="subunit">
    <text evidence="3">Component of the RNA polymerase III (Pol III) complex consisting of 17 subunits.</text>
</comment>
<dbReference type="Gene3D" id="6.20.50.80">
    <property type="match status" value="1"/>
</dbReference>
<protein>
    <recommendedName>
        <fullName evidence="14">DNA-directed RNA polymerase subunit</fullName>
        <ecNumber evidence="14">2.7.7.6</ecNumber>
    </recommendedName>
</protein>
<dbReference type="CDD" id="cd02583">
    <property type="entry name" value="RNAP_III_RPC1_N"/>
    <property type="match status" value="1"/>
</dbReference>
<dbReference type="GO" id="GO:0006352">
    <property type="term" value="P:DNA-templated transcription initiation"/>
    <property type="evidence" value="ECO:0007669"/>
    <property type="project" value="UniProtKB-ARBA"/>
</dbReference>
<dbReference type="FunFam" id="3.30.1490.180:FF:000002">
    <property type="entry name" value="DNA-directed RNA polymerase subunit"/>
    <property type="match status" value="1"/>
</dbReference>
<dbReference type="InterPro" id="IPR038120">
    <property type="entry name" value="Rpb1_funnel_sf"/>
</dbReference>
<dbReference type="InterPro" id="IPR042102">
    <property type="entry name" value="RNA_pol_Rpb1_3_sf"/>
</dbReference>
<keyword evidence="9" id="KW-0460">Magnesium</keyword>
<dbReference type="GO" id="GO:0000428">
    <property type="term" value="C:DNA-directed RNA polymerase complex"/>
    <property type="evidence" value="ECO:0007669"/>
    <property type="project" value="UniProtKB-KW"/>
</dbReference>
<dbReference type="GO" id="GO:0046872">
    <property type="term" value="F:metal ion binding"/>
    <property type="evidence" value="ECO:0007669"/>
    <property type="project" value="UniProtKB-KW"/>
</dbReference>
<dbReference type="InterPro" id="IPR035697">
    <property type="entry name" value="RNAP_III_RPC1_N"/>
</dbReference>
<name>A0A371C2U4_YARLL</name>
<dbReference type="InterPro" id="IPR035698">
    <property type="entry name" value="RNAP_III_Rpc1_C"/>
</dbReference>
<proteinExistence type="inferred from homology"/>
<feature type="transmembrane region" description="Helical" evidence="15">
    <location>
        <begin position="16"/>
        <end position="39"/>
    </location>
</feature>
<dbReference type="InterPro" id="IPR007066">
    <property type="entry name" value="RNA_pol_Rpb1_3"/>
</dbReference>
<evidence type="ECO:0000256" key="1">
    <source>
        <dbReference type="ARBA" id="ARBA00004123"/>
    </source>
</evidence>
<organism evidence="17 18">
    <name type="scientific">Yarrowia lipolytica</name>
    <name type="common">Candida lipolytica</name>
    <dbReference type="NCBI Taxonomy" id="4952"/>
    <lineage>
        <taxon>Eukaryota</taxon>
        <taxon>Fungi</taxon>
        <taxon>Dikarya</taxon>
        <taxon>Ascomycota</taxon>
        <taxon>Saccharomycotina</taxon>
        <taxon>Dipodascomycetes</taxon>
        <taxon>Dipodascales</taxon>
        <taxon>Dipodascales incertae sedis</taxon>
        <taxon>Yarrowia</taxon>
    </lineage>
</organism>
<evidence type="ECO:0000313" key="17">
    <source>
        <dbReference type="EMBL" id="RDW24442.1"/>
    </source>
</evidence>
<evidence type="ECO:0000256" key="14">
    <source>
        <dbReference type="RuleBase" id="RU004279"/>
    </source>
</evidence>
<dbReference type="EC" id="2.7.7.6" evidence="14"/>
<keyword evidence="10 14" id="KW-0804">Transcription</keyword>
<dbReference type="Gene3D" id="6.10.250.2940">
    <property type="match status" value="1"/>
</dbReference>
<dbReference type="FunFam" id="1.10.150.390:FF:000004">
    <property type="entry name" value="DNA-directed RNA polymerase subunit"/>
    <property type="match status" value="1"/>
</dbReference>
<evidence type="ECO:0000313" key="18">
    <source>
        <dbReference type="Proteomes" id="UP000256601"/>
    </source>
</evidence>
<dbReference type="Gene3D" id="1.10.132.30">
    <property type="match status" value="1"/>
</dbReference>
<dbReference type="GO" id="GO:0003899">
    <property type="term" value="F:DNA-directed RNA polymerase activity"/>
    <property type="evidence" value="ECO:0007669"/>
    <property type="project" value="UniProtKB-EC"/>
</dbReference>
<keyword evidence="11" id="KW-0539">Nucleus</keyword>
<comment type="function">
    <text evidence="13">DNA-dependent RNA polymerase catalyzes the transcription of DNA into RNA using the four ribonucleoside triphosphates as substrates. Largest and catalytic core component of RNA polymerase III which synthesizes small RNAs, such as 5S rRNA and tRNAs. Forms the polymerase active center together with the second largest subunit. A single-stranded DNA template strand of the promoter is positioned within the central active site cleft of Pol III. A bridging helix emanates from RPC1 and crosses the cleft near the catalytic site and is thought to promote translocation of Pol III by acting as a ratchet that moves the RNA-DNA hybrid through the active site by switching from straight to bent conformations at each step of nucleotide addition.</text>
</comment>
<accession>A0A371C2U4</accession>
<dbReference type="SMART" id="SM00663">
    <property type="entry name" value="RPOLA_N"/>
    <property type="match status" value="1"/>
</dbReference>
<dbReference type="InterPro" id="IPR007080">
    <property type="entry name" value="RNA_pol_Rpb1_1"/>
</dbReference>
<evidence type="ECO:0000256" key="5">
    <source>
        <dbReference type="ARBA" id="ARBA00022679"/>
    </source>
</evidence>
<dbReference type="Gene3D" id="1.10.150.390">
    <property type="match status" value="1"/>
</dbReference>
<dbReference type="InterPro" id="IPR007081">
    <property type="entry name" value="RNA_pol_Rpb1_5"/>
</dbReference>
<dbReference type="Proteomes" id="UP000256601">
    <property type="component" value="Unassembled WGS sequence"/>
</dbReference>
<keyword evidence="15" id="KW-0812">Transmembrane</keyword>
<dbReference type="FunFam" id="1.10.132.30:FF:000001">
    <property type="entry name" value="DNA-directed RNA polymerase subunit"/>
    <property type="match status" value="1"/>
</dbReference>
<evidence type="ECO:0000256" key="15">
    <source>
        <dbReference type="SAM" id="Phobius"/>
    </source>
</evidence>
<dbReference type="SUPFAM" id="SSF64484">
    <property type="entry name" value="beta and beta-prime subunits of DNA dependent RNA-polymerase"/>
    <property type="match status" value="1"/>
</dbReference>